<name>A0A7U4TJ86_DESA2</name>
<evidence type="ECO:0000256" key="5">
    <source>
        <dbReference type="PROSITE-ProRule" id="PRU00409"/>
    </source>
</evidence>
<evidence type="ECO:0000313" key="9">
    <source>
        <dbReference type="Proteomes" id="UP000070560"/>
    </source>
</evidence>
<dbReference type="Pfam" id="PF02786">
    <property type="entry name" value="CPSase_L_D2"/>
    <property type="match status" value="1"/>
</dbReference>
<dbReference type="InterPro" id="IPR011761">
    <property type="entry name" value="ATP-grasp"/>
</dbReference>
<evidence type="ECO:0000256" key="1">
    <source>
        <dbReference type="ARBA" id="ARBA00022598"/>
    </source>
</evidence>
<evidence type="ECO:0000259" key="7">
    <source>
        <dbReference type="PROSITE" id="PS50979"/>
    </source>
</evidence>
<protein>
    <submittedName>
        <fullName evidence="8">Pyruvate carboxylase, alpha subunit</fullName>
    </submittedName>
</protein>
<dbReference type="PROSITE" id="PS50979">
    <property type="entry name" value="BC"/>
    <property type="match status" value="1"/>
</dbReference>
<dbReference type="SUPFAM" id="SSF51246">
    <property type="entry name" value="Rudiment single hybrid motif"/>
    <property type="match status" value="1"/>
</dbReference>
<reference evidence="8 9" key="1">
    <citation type="submission" date="2015-10" db="EMBL/GenBank/DDBJ databases">
        <title>Candidatus Desulfofervidus auxilii, a hydrogenotrophic sulfate-reducing bacterium involved in the thermophilic anaerobic oxidation of methane.</title>
        <authorList>
            <person name="Krukenberg V."/>
            <person name="Richter M."/>
            <person name="Wegener G."/>
        </authorList>
    </citation>
    <scope>NUCLEOTIDE SEQUENCE [LARGE SCALE GENOMIC DNA]</scope>
    <source>
        <strain evidence="8 9">HS1</strain>
    </source>
</reference>
<feature type="domain" description="Biotin carboxylation" evidence="7">
    <location>
        <begin position="5"/>
        <end position="452"/>
    </location>
</feature>
<dbReference type="PROSITE" id="PS50975">
    <property type="entry name" value="ATP_GRASP"/>
    <property type="match status" value="1"/>
</dbReference>
<dbReference type="GO" id="GO:0005524">
    <property type="term" value="F:ATP binding"/>
    <property type="evidence" value="ECO:0007669"/>
    <property type="project" value="UniProtKB-UniRule"/>
</dbReference>
<dbReference type="PROSITE" id="PS00867">
    <property type="entry name" value="CPSASE_2"/>
    <property type="match status" value="1"/>
</dbReference>
<dbReference type="FunFam" id="3.30.1490.20:FF:000003">
    <property type="entry name" value="acetyl-CoA carboxylase isoform X1"/>
    <property type="match status" value="1"/>
</dbReference>
<evidence type="ECO:0000256" key="3">
    <source>
        <dbReference type="ARBA" id="ARBA00022840"/>
    </source>
</evidence>
<dbReference type="PANTHER" id="PTHR48095">
    <property type="entry name" value="PYRUVATE CARBOXYLASE SUBUNIT A"/>
    <property type="match status" value="1"/>
</dbReference>
<dbReference type="InterPro" id="IPR005482">
    <property type="entry name" value="Biotin_COase_C"/>
</dbReference>
<dbReference type="InterPro" id="IPR005479">
    <property type="entry name" value="CPAse_ATP-bd"/>
</dbReference>
<dbReference type="Pfam" id="PF00289">
    <property type="entry name" value="Biotin_carb_N"/>
    <property type="match status" value="1"/>
</dbReference>
<dbReference type="OrthoDB" id="9769961at2"/>
<dbReference type="AlphaFoldDB" id="A0A7U4TJ86"/>
<dbReference type="InterPro" id="IPR011054">
    <property type="entry name" value="Rudment_hybrid_motif"/>
</dbReference>
<evidence type="ECO:0000256" key="2">
    <source>
        <dbReference type="ARBA" id="ARBA00022741"/>
    </source>
</evidence>
<dbReference type="RefSeq" id="WP_066066157.1">
    <property type="nucleotide sequence ID" value="NZ_CP013015.1"/>
</dbReference>
<dbReference type="Pfam" id="PF02785">
    <property type="entry name" value="Biotin_carb_C"/>
    <property type="match status" value="1"/>
</dbReference>
<accession>A0A7U4TJ86</accession>
<dbReference type="Gene3D" id="3.30.470.20">
    <property type="entry name" value="ATP-grasp fold, B domain"/>
    <property type="match status" value="1"/>
</dbReference>
<evidence type="ECO:0000313" key="8">
    <source>
        <dbReference type="EMBL" id="AMM42258.1"/>
    </source>
</evidence>
<dbReference type="GO" id="GO:0046872">
    <property type="term" value="F:metal ion binding"/>
    <property type="evidence" value="ECO:0007669"/>
    <property type="project" value="InterPro"/>
</dbReference>
<evidence type="ECO:0000259" key="6">
    <source>
        <dbReference type="PROSITE" id="PS50975"/>
    </source>
</evidence>
<feature type="domain" description="ATP-grasp" evidence="6">
    <location>
        <begin position="123"/>
        <end position="322"/>
    </location>
</feature>
<dbReference type="KEGG" id="daw:HS1_002476"/>
<dbReference type="EMBL" id="CP013015">
    <property type="protein sequence ID" value="AMM42258.1"/>
    <property type="molecule type" value="Genomic_DNA"/>
</dbReference>
<dbReference type="InterPro" id="IPR016185">
    <property type="entry name" value="PreATP-grasp_dom_sf"/>
</dbReference>
<dbReference type="SUPFAM" id="SSF56059">
    <property type="entry name" value="Glutathione synthetase ATP-binding domain-like"/>
    <property type="match status" value="1"/>
</dbReference>
<gene>
    <name evidence="8" type="ORF">HS1_002476</name>
</gene>
<dbReference type="FunFam" id="3.40.50.20:FF:000010">
    <property type="entry name" value="Propionyl-CoA carboxylase subunit alpha"/>
    <property type="match status" value="1"/>
</dbReference>
<dbReference type="SUPFAM" id="SSF52440">
    <property type="entry name" value="PreATP-grasp domain"/>
    <property type="match status" value="1"/>
</dbReference>
<evidence type="ECO:0000256" key="4">
    <source>
        <dbReference type="ARBA" id="ARBA00023267"/>
    </source>
</evidence>
<keyword evidence="2 5" id="KW-0547">Nucleotide-binding</keyword>
<dbReference type="Proteomes" id="UP000070560">
    <property type="component" value="Chromosome"/>
</dbReference>
<dbReference type="SMART" id="SM00878">
    <property type="entry name" value="Biotin_carb_C"/>
    <property type="match status" value="1"/>
</dbReference>
<proteinExistence type="predicted"/>
<keyword evidence="1" id="KW-0436">Ligase</keyword>
<dbReference type="InterPro" id="IPR011764">
    <property type="entry name" value="Biotin_carboxylation_dom"/>
</dbReference>
<keyword evidence="9" id="KW-1185">Reference proteome</keyword>
<organism evidence="8 9">
    <name type="scientific">Desulfofervidus auxilii</name>
    <dbReference type="NCBI Taxonomy" id="1621989"/>
    <lineage>
        <taxon>Bacteria</taxon>
        <taxon>Pseudomonadati</taxon>
        <taxon>Thermodesulfobacteriota</taxon>
        <taxon>Candidatus Desulfofervidia</taxon>
        <taxon>Candidatus Desulfofervidales</taxon>
        <taxon>Candidatus Desulfofervidaceae</taxon>
        <taxon>Candidatus Desulfofervidus</taxon>
    </lineage>
</organism>
<sequence>MERKRFKKVLVANRGEIALRIIRAIKEWGSEAVAVYETPDAEARHVVQADQAVWIGDGPCRDYLNIEKMIIAAQKSGAEAIHPGYGFLAENPELARACREAGLVFIGPPTQVLKWLGDKVMARRLAEEAGIPVVPGTYPLPANEEGKEIALEFSRKVGFPICIKAVAGGGGRGIRMVNTEEELLKQLPMAQSEAATAFGDPRVYLEKFLPSPKHIEVQILGDEYGNIIHLGTRDCSIQRRHQKLVEIAPDMLKDAKLTNEICEAALKVAKKVGYINAGTVEFLVKDKKFYFLEINTRLQVEHTVTEMVTGIDIVQTQLDIAAGNPIPFTQKDVILRGYAIEMRINAEDPQNNFMPEAGKKVLVYYSPGGLGVRLDGCVYAGYVVPQAYDSLLVKLTVFGLTWEEVVARLKRALTNFIILGPKTTIPFYLQIVKDPDFRSGFFDTSYLDTHPQLFKYKEEEQEVSKIAKLITEIHHRGFNPYAI</sequence>
<keyword evidence="8" id="KW-0670">Pyruvate</keyword>
<keyword evidence="4" id="KW-0092">Biotin</keyword>
<dbReference type="PANTHER" id="PTHR48095:SF1">
    <property type="entry name" value="BIOTIN CARBOXYLASE"/>
    <property type="match status" value="1"/>
</dbReference>
<dbReference type="InterPro" id="IPR005481">
    <property type="entry name" value="BC-like_N"/>
</dbReference>
<dbReference type="GO" id="GO:0016874">
    <property type="term" value="F:ligase activity"/>
    <property type="evidence" value="ECO:0007669"/>
    <property type="project" value="UniProtKB-KW"/>
</dbReference>
<dbReference type="InterPro" id="IPR051602">
    <property type="entry name" value="ACC_Biotin_Carboxylase"/>
</dbReference>
<keyword evidence="3 5" id="KW-0067">ATP-binding</keyword>